<organism evidence="1">
    <name type="scientific">Staphylococcus aureus</name>
    <dbReference type="NCBI Taxonomy" id="1280"/>
    <lineage>
        <taxon>Bacteria</taxon>
        <taxon>Bacillati</taxon>
        <taxon>Bacillota</taxon>
        <taxon>Bacilli</taxon>
        <taxon>Bacillales</taxon>
        <taxon>Staphylococcaceae</taxon>
        <taxon>Staphylococcus</taxon>
    </lineage>
</organism>
<evidence type="ECO:0000313" key="1">
    <source>
        <dbReference type="EMBL" id="KMR55170.1"/>
    </source>
</evidence>
<comment type="caution">
    <text evidence="1">The sequence shown here is derived from an EMBL/GenBank/DDBJ whole genome shotgun (WGS) entry which is preliminary data.</text>
</comment>
<dbReference type="EMBL" id="LALQ01000093">
    <property type="protein sequence ID" value="KMR55170.1"/>
    <property type="molecule type" value="Genomic_DNA"/>
</dbReference>
<dbReference type="RefSeq" id="WP_031764600.1">
    <property type="nucleotide sequence ID" value="NZ_BDXI01000007.1"/>
</dbReference>
<accession>A0A1S5YMV4</accession>
<sequence>MNNINLTQRQLDLIKKNKAILSKLPVEAYAKATNTMNNSYVMNALEIQSTVNNVMNSIRINQSKLSDWASYMHQVTKNHPMFKSNLFSEKILDEFISSNNFPDDEVRKVSTHLRKSFVDTVDVPVLGKTVNSAHPIDDVNTKESDKIFYKSINQYFLAPSSSFVHDVSLTVAKSVAVNMFVRTANDDYVNYFFSTAVIAVCYVASCLANAFDLKNKRKDFK</sequence>
<name>A0A1S5YMV4_STAAU</name>
<dbReference type="AlphaFoldDB" id="A0A1S5YMV4"/>
<proteinExistence type="predicted"/>
<gene>
    <name evidence="1" type="ORF">EP54_14435</name>
</gene>
<protein>
    <submittedName>
        <fullName evidence="1">Uncharacterized protein</fullName>
    </submittedName>
</protein>
<reference evidence="1" key="1">
    <citation type="journal article" date="2015" name="J. Infect. Dis.">
        <title>Parallel Epidemics of Community-Associated Methicillin-Resistant Staphylococcus aureus USA300 Infection in North and South America.</title>
        <authorList>
            <person name="Planet P.J."/>
            <person name="Diaz L."/>
            <person name="Kolokotronis S.O."/>
            <person name="Narechania A."/>
            <person name="Reyes J."/>
            <person name="Xing G."/>
            <person name="Rincon S."/>
            <person name="Smith H."/>
            <person name="Panesso D."/>
            <person name="Ryan C."/>
            <person name="Smith D.P."/>
            <person name="Guzman M."/>
            <person name="Zurita J."/>
            <person name="Sebra R."/>
            <person name="Deikus G."/>
            <person name="Nolan R.L."/>
            <person name="Tenover F.C."/>
            <person name="Weinstock G.M."/>
            <person name="Robinson D.A."/>
            <person name="Arias C.A."/>
        </authorList>
    </citation>
    <scope>NUCLEOTIDE SEQUENCE</scope>
    <source>
        <strain evidence="1">M121</strain>
    </source>
</reference>